<dbReference type="PROSITE" id="PS51068">
    <property type="entry name" value="FPG_CAT"/>
    <property type="match status" value="1"/>
</dbReference>
<dbReference type="SMART" id="SM00898">
    <property type="entry name" value="Fapy_DNA_glyco"/>
    <property type="match status" value="1"/>
</dbReference>
<dbReference type="FunFam" id="3.20.190.10:FF:000004">
    <property type="entry name" value="Putative Formamidopyrimidine-DNA glycosylase"/>
    <property type="match status" value="1"/>
</dbReference>
<evidence type="ECO:0000256" key="3">
    <source>
        <dbReference type="ARBA" id="ARBA00011245"/>
    </source>
</evidence>
<dbReference type="Proteomes" id="UP001279734">
    <property type="component" value="Unassembled WGS sequence"/>
</dbReference>
<dbReference type="GO" id="GO:0006284">
    <property type="term" value="P:base-excision repair"/>
    <property type="evidence" value="ECO:0007669"/>
    <property type="project" value="InterPro"/>
</dbReference>
<proteinExistence type="inferred from homology"/>
<keyword evidence="6" id="KW-0238">DNA-binding</keyword>
<feature type="compositionally biased region" description="Basic residues" evidence="12">
    <location>
        <begin position="415"/>
        <end position="426"/>
    </location>
</feature>
<name>A0AAD3XS88_NEPGR</name>
<dbReference type="EMBL" id="BSYO01000013">
    <property type="protein sequence ID" value="GMH14295.1"/>
    <property type="molecule type" value="Genomic_DNA"/>
</dbReference>
<dbReference type="SMART" id="SM01232">
    <property type="entry name" value="H2TH"/>
    <property type="match status" value="1"/>
</dbReference>
<dbReference type="GO" id="GO:0008270">
    <property type="term" value="F:zinc ion binding"/>
    <property type="evidence" value="ECO:0007669"/>
    <property type="project" value="InterPro"/>
</dbReference>
<dbReference type="FunFam" id="1.10.8.50:FF:000009">
    <property type="entry name" value="Formamidopyrimidine-DNA glycosylase"/>
    <property type="match status" value="1"/>
</dbReference>
<dbReference type="GO" id="GO:0140078">
    <property type="term" value="F:class I DNA-(apurinic or apyrimidinic site) endonuclease activity"/>
    <property type="evidence" value="ECO:0007669"/>
    <property type="project" value="UniProtKB-EC"/>
</dbReference>
<comment type="similarity">
    <text evidence="2">Belongs to the FPG family.</text>
</comment>
<dbReference type="InterPro" id="IPR015886">
    <property type="entry name" value="H2TH_FPG"/>
</dbReference>
<dbReference type="SUPFAM" id="SSF81624">
    <property type="entry name" value="N-terminal domain of MutM-like DNA repair proteins"/>
    <property type="match status" value="1"/>
</dbReference>
<feature type="compositionally biased region" description="Basic and acidic residues" evidence="12">
    <location>
        <begin position="387"/>
        <end position="414"/>
    </location>
</feature>
<evidence type="ECO:0000256" key="1">
    <source>
        <dbReference type="ARBA" id="ARBA00001668"/>
    </source>
</evidence>
<dbReference type="GO" id="GO:0008534">
    <property type="term" value="F:oxidized purine nucleobase lesion DNA N-glycosylase activity"/>
    <property type="evidence" value="ECO:0007669"/>
    <property type="project" value="UniProtKB-EC"/>
</dbReference>
<dbReference type="PANTHER" id="PTHR22993:SF9">
    <property type="entry name" value="FORMAMIDOPYRIMIDINE-DNA GLYCOSYLASE"/>
    <property type="match status" value="1"/>
</dbReference>
<feature type="compositionally biased region" description="Basic and acidic residues" evidence="12">
    <location>
        <begin position="427"/>
        <end position="442"/>
    </location>
</feature>
<keyword evidence="8" id="KW-0456">Lyase</keyword>
<dbReference type="Pfam" id="PF21218">
    <property type="entry name" value="Fpg-like_C"/>
    <property type="match status" value="1"/>
</dbReference>
<evidence type="ECO:0000256" key="7">
    <source>
        <dbReference type="ARBA" id="ARBA00023204"/>
    </source>
</evidence>
<keyword evidence="10" id="KW-0326">Glycosidase</keyword>
<evidence type="ECO:0000256" key="5">
    <source>
        <dbReference type="ARBA" id="ARBA00022801"/>
    </source>
</evidence>
<dbReference type="CDD" id="cd08972">
    <property type="entry name" value="PF_Nei_N"/>
    <property type="match status" value="1"/>
</dbReference>
<comment type="caution">
    <text evidence="14">The sequence shown here is derived from an EMBL/GenBank/DDBJ whole genome shotgun (WGS) entry which is preliminary data.</text>
</comment>
<evidence type="ECO:0000256" key="6">
    <source>
        <dbReference type="ARBA" id="ARBA00023125"/>
    </source>
</evidence>
<gene>
    <name evidence="14" type="ORF">Nepgr_016136</name>
</gene>
<evidence type="ECO:0000256" key="4">
    <source>
        <dbReference type="ARBA" id="ARBA00022763"/>
    </source>
</evidence>
<evidence type="ECO:0000256" key="2">
    <source>
        <dbReference type="ARBA" id="ARBA00009409"/>
    </source>
</evidence>
<evidence type="ECO:0000313" key="14">
    <source>
        <dbReference type="EMBL" id="GMH14295.1"/>
    </source>
</evidence>
<feature type="domain" description="Formamidopyrimidine-DNA glycosylase catalytic" evidence="13">
    <location>
        <begin position="83"/>
        <end position="210"/>
    </location>
</feature>
<dbReference type="InterPro" id="IPR010979">
    <property type="entry name" value="Ribosomal_uS13-like_H2TH"/>
</dbReference>
<sequence>MVLNIVSWKNSQTTPTWQNSAADHTVSVCLARTELEGDAALGLKSKHIGLMICRWPEFCAPSGTDTFVLARETTSFPISSTMPELPEVEAARRAIEEHCIGKKIAKSIIANDAKVIDGVSPSDFETSLLNKTIVAAHRKGKNMWLQLDSPPFPSFQFGMSGAIYIKGVAVTKYKRSAVNDTDEWPSKYSKVFIELDDGLEMSFTDKRRFAKVRLLDDPASVPPISELGPDALLEPMTVDELYSSLRKKKLGIKALLLDQSFISGVGNWIADEVLYQARIHPMQIASTLSKESCATLDRCIKEVIGKAVEVGAVSSQYPSNWIFHSREKKPGKAFVNGKKIDFINAGGRTTAYVPELQKLSVTEASKAFTKMSKRTSRRDKDEDSGDTDNHDANEPESEKDAEKEKSKQQDTKNDKKGKKPPRSKKSMRIDENDVEHKKETGNRGKMVPSKRNSKGSTDDDVAAKQRKKPRVESKKVATDTKSKANSGSKGGSGDDDASDGNVDEKKSSKGTKGKQPKEGNSSKRKADTDHNGKQTKKKAK</sequence>
<evidence type="ECO:0000256" key="12">
    <source>
        <dbReference type="SAM" id="MobiDB-lite"/>
    </source>
</evidence>
<evidence type="ECO:0000256" key="10">
    <source>
        <dbReference type="ARBA" id="ARBA00023295"/>
    </source>
</evidence>
<reference evidence="14" key="1">
    <citation type="submission" date="2023-05" db="EMBL/GenBank/DDBJ databases">
        <title>Nepenthes gracilis genome sequencing.</title>
        <authorList>
            <person name="Fukushima K."/>
        </authorList>
    </citation>
    <scope>NUCLEOTIDE SEQUENCE</scope>
    <source>
        <strain evidence="14">SING2019-196</strain>
    </source>
</reference>
<dbReference type="AlphaFoldDB" id="A0AAD3XS88"/>
<dbReference type="InterPro" id="IPR012319">
    <property type="entry name" value="FPG_cat"/>
</dbReference>
<comment type="catalytic activity">
    <reaction evidence="11">
        <text>2'-deoxyribonucleotide-(2'-deoxyribose 5'-phosphate)-2'-deoxyribonucleotide-DNA = a 3'-end 2'-deoxyribonucleotide-(2,3-dehydro-2,3-deoxyribose 5'-phosphate)-DNA + a 5'-end 5'-phospho-2'-deoxyribonucleoside-DNA + H(+)</text>
        <dbReference type="Rhea" id="RHEA:66592"/>
        <dbReference type="Rhea" id="RHEA-COMP:13180"/>
        <dbReference type="Rhea" id="RHEA-COMP:16897"/>
        <dbReference type="Rhea" id="RHEA-COMP:17067"/>
        <dbReference type="ChEBI" id="CHEBI:15378"/>
        <dbReference type="ChEBI" id="CHEBI:136412"/>
        <dbReference type="ChEBI" id="CHEBI:157695"/>
        <dbReference type="ChEBI" id="CHEBI:167181"/>
        <dbReference type="EC" id="4.2.99.18"/>
    </reaction>
</comment>
<comment type="subunit">
    <text evidence="3">Monomer.</text>
</comment>
<accession>A0AAD3XS88</accession>
<feature type="region of interest" description="Disordered" evidence="12">
    <location>
        <begin position="368"/>
        <end position="540"/>
    </location>
</feature>
<dbReference type="SUPFAM" id="SSF46946">
    <property type="entry name" value="S13-like H2TH domain"/>
    <property type="match status" value="1"/>
</dbReference>
<dbReference type="Pfam" id="PF06831">
    <property type="entry name" value="H2TH"/>
    <property type="match status" value="1"/>
</dbReference>
<dbReference type="InterPro" id="IPR035937">
    <property type="entry name" value="FPG_N"/>
</dbReference>
<keyword evidence="9" id="KW-0511">Multifunctional enzyme</keyword>
<keyword evidence="4" id="KW-0227">DNA damage</keyword>
<evidence type="ECO:0000313" key="15">
    <source>
        <dbReference type="Proteomes" id="UP001279734"/>
    </source>
</evidence>
<evidence type="ECO:0000259" key="13">
    <source>
        <dbReference type="PROSITE" id="PS51068"/>
    </source>
</evidence>
<keyword evidence="5" id="KW-0378">Hydrolase</keyword>
<dbReference type="NCBIfam" id="TIGR00577">
    <property type="entry name" value="fpg"/>
    <property type="match status" value="1"/>
</dbReference>
<keyword evidence="7" id="KW-0234">DNA repair</keyword>
<dbReference type="Gene3D" id="1.10.8.50">
    <property type="match status" value="1"/>
</dbReference>
<evidence type="ECO:0000256" key="8">
    <source>
        <dbReference type="ARBA" id="ARBA00023239"/>
    </source>
</evidence>
<dbReference type="PANTHER" id="PTHR22993">
    <property type="entry name" value="FORMAMIDOPYRIMIDINE-DNA GLYCOSYLASE"/>
    <property type="match status" value="1"/>
</dbReference>
<feature type="compositionally biased region" description="Basic and acidic residues" evidence="12">
    <location>
        <begin position="515"/>
        <end position="532"/>
    </location>
</feature>
<comment type="catalytic activity">
    <reaction evidence="1">
        <text>Hydrolysis of DNA containing ring-opened 7-methylguanine residues, releasing 2,6-diamino-4-hydroxy-5-(N-methyl)formamidopyrimidine.</text>
        <dbReference type="EC" id="3.2.2.23"/>
    </reaction>
</comment>
<dbReference type="Pfam" id="PF01149">
    <property type="entry name" value="Fapy_DNA_glyco"/>
    <property type="match status" value="1"/>
</dbReference>
<evidence type="ECO:0000256" key="11">
    <source>
        <dbReference type="ARBA" id="ARBA00044632"/>
    </source>
</evidence>
<dbReference type="GO" id="GO:0003684">
    <property type="term" value="F:damaged DNA binding"/>
    <property type="evidence" value="ECO:0007669"/>
    <property type="project" value="InterPro"/>
</dbReference>
<feature type="compositionally biased region" description="Basic and acidic residues" evidence="12">
    <location>
        <begin position="470"/>
        <end position="482"/>
    </location>
</feature>
<dbReference type="GO" id="GO:0005634">
    <property type="term" value="C:nucleus"/>
    <property type="evidence" value="ECO:0007669"/>
    <property type="project" value="TreeGrafter"/>
</dbReference>
<dbReference type="Gene3D" id="3.20.190.10">
    <property type="entry name" value="MutM-like, N-terminal"/>
    <property type="match status" value="1"/>
</dbReference>
<evidence type="ECO:0000256" key="9">
    <source>
        <dbReference type="ARBA" id="ARBA00023268"/>
    </source>
</evidence>
<organism evidence="14 15">
    <name type="scientific">Nepenthes gracilis</name>
    <name type="common">Slender pitcher plant</name>
    <dbReference type="NCBI Taxonomy" id="150966"/>
    <lineage>
        <taxon>Eukaryota</taxon>
        <taxon>Viridiplantae</taxon>
        <taxon>Streptophyta</taxon>
        <taxon>Embryophyta</taxon>
        <taxon>Tracheophyta</taxon>
        <taxon>Spermatophyta</taxon>
        <taxon>Magnoliopsida</taxon>
        <taxon>eudicotyledons</taxon>
        <taxon>Gunneridae</taxon>
        <taxon>Pentapetalae</taxon>
        <taxon>Caryophyllales</taxon>
        <taxon>Nepenthaceae</taxon>
        <taxon>Nepenthes</taxon>
    </lineage>
</organism>
<protein>
    <recommendedName>
        <fullName evidence="13">Formamidopyrimidine-DNA glycosylase catalytic domain-containing protein</fullName>
    </recommendedName>
</protein>
<dbReference type="InterPro" id="IPR020629">
    <property type="entry name" value="FPG_Glyclase"/>
</dbReference>
<dbReference type="InterPro" id="IPR049332">
    <property type="entry name" value="Fpg-like_C"/>
</dbReference>
<keyword evidence="15" id="KW-1185">Reference proteome</keyword>